<dbReference type="OMA" id="RMPRNGE"/>
<dbReference type="SUPFAM" id="SSF51695">
    <property type="entry name" value="PLC-like phosphodiesterases"/>
    <property type="match status" value="1"/>
</dbReference>
<dbReference type="Gramene" id="TraesCS2A02G560800.1">
    <property type="protein sequence ID" value="TraesCS2A02G560800.1"/>
    <property type="gene ID" value="TraesCS2A02G560800"/>
</dbReference>
<dbReference type="Gramene" id="TraesROB_scaffold_010626_01G000900.1">
    <property type="protein sequence ID" value="TraesROB_scaffold_010626_01G000900.1"/>
    <property type="gene ID" value="TraesROB_scaffold_010626_01G000900"/>
</dbReference>
<dbReference type="PANTHER" id="PTHR13593">
    <property type="match status" value="1"/>
</dbReference>
<dbReference type="Gene3D" id="3.20.20.190">
    <property type="entry name" value="Phosphatidylinositol (PI) phosphodiesterase"/>
    <property type="match status" value="1"/>
</dbReference>
<sequence>MLFILPLLAAYFMVFIIMMVFGVCLVTAAAPVAFVVGDRCNSDANFKSGLSCRKWTGTGCTGKRCVQTTVASPFDTVDNSLPFNKYAFLTTHNSFSITDIPTFTLFNQEDSVTDQLNNVVRALMLDLYDFREDIWLCHSYGGTCKDATAFEPAIGIMREIEAFLVMNTSEVVTLILEDYVKSHRGLSKLFIKTGLTKYWFPVSRMPRNGEDWPRVSDMIRLNRRLLVFTSNRFKESSEGIAYQWNYMVENMYGDVGMDSRVCRNRSESAVLSDRSKSLVLVNYFRSRPVQGTTCMEHSRGLVEVLHTCHTAAGNRWANFLAVDYYKRSNGGGVFQAVDMLNGMLICGHDDVHACGGWTSPPLFLFRFLRGLFLKPAAYLWQAVLL</sequence>
<dbReference type="PROSITE" id="PS50007">
    <property type="entry name" value="PIPLC_X_DOMAIN"/>
    <property type="match status" value="1"/>
</dbReference>
<dbReference type="Proteomes" id="UP000019116">
    <property type="component" value="Chromosome 2A"/>
</dbReference>
<evidence type="ECO:0000313" key="2">
    <source>
        <dbReference type="EnsemblPlants" id="TraesCS2A02G560800.1"/>
    </source>
</evidence>
<evidence type="ECO:0008006" key="4">
    <source>
        <dbReference type="Google" id="ProtNLM"/>
    </source>
</evidence>
<dbReference type="GO" id="GO:0006629">
    <property type="term" value="P:lipid metabolic process"/>
    <property type="evidence" value="ECO:0007669"/>
    <property type="project" value="InterPro"/>
</dbReference>
<dbReference type="InterPro" id="IPR017946">
    <property type="entry name" value="PLC-like_Pdiesterase_TIM-brl"/>
</dbReference>
<protein>
    <recommendedName>
        <fullName evidence="4">Phosphatidylinositol-specific phospholipase C X domain-containing protein</fullName>
    </recommendedName>
</protein>
<keyword evidence="1" id="KW-0812">Transmembrane</keyword>
<keyword evidence="1" id="KW-1133">Transmembrane helix</keyword>
<evidence type="ECO:0000313" key="3">
    <source>
        <dbReference type="Proteomes" id="UP000019116"/>
    </source>
</evidence>
<dbReference type="CDD" id="cd08588">
    <property type="entry name" value="PI-PLCc_At5g67130_like"/>
    <property type="match status" value="1"/>
</dbReference>
<keyword evidence="1" id="KW-0472">Membrane</keyword>
<dbReference type="STRING" id="4565.A0A3B6B8D0"/>
<reference evidence="2" key="2">
    <citation type="submission" date="2018-10" db="UniProtKB">
        <authorList>
            <consortium name="EnsemblPlants"/>
        </authorList>
    </citation>
    <scope>IDENTIFICATION</scope>
</reference>
<accession>A0A3B6B8D0</accession>
<reference evidence="2" key="1">
    <citation type="submission" date="2018-08" db="EMBL/GenBank/DDBJ databases">
        <authorList>
            <person name="Rossello M."/>
        </authorList>
    </citation>
    <scope>NUCLEOTIDE SEQUENCE [LARGE SCALE GENOMIC DNA]</scope>
    <source>
        <strain evidence="2">cv. Chinese Spring</strain>
    </source>
</reference>
<dbReference type="InterPro" id="IPR051057">
    <property type="entry name" value="PI-PLC_domain"/>
</dbReference>
<dbReference type="Pfam" id="PF26178">
    <property type="entry name" value="PI-PLC_cat"/>
    <property type="match status" value="1"/>
</dbReference>
<feature type="transmembrane region" description="Helical" evidence="1">
    <location>
        <begin position="7"/>
        <end position="36"/>
    </location>
</feature>
<dbReference type="EnsemblPlants" id="TraesCS2A02G560800.1">
    <property type="protein sequence ID" value="TraesCS2A02G560800.1"/>
    <property type="gene ID" value="TraesCS2A02G560800"/>
</dbReference>
<dbReference type="PANTHER" id="PTHR13593:SF115">
    <property type="entry name" value="PHOSPHATIDYLINOSITOL-SPECIFIC PHOSPHOLIPASE C X DOMAIN-CONTAINING PROTEIN"/>
    <property type="match status" value="1"/>
</dbReference>
<dbReference type="Gramene" id="TraesCS2A03G1368300.1">
    <property type="protein sequence ID" value="TraesCS2A03G1368300.1.CDS"/>
    <property type="gene ID" value="TraesCS2A03G1368300"/>
</dbReference>
<proteinExistence type="predicted"/>
<dbReference type="OrthoDB" id="7984201at2759"/>
<dbReference type="Gramene" id="TraesWEE_scaffold_014107_01G000100.1">
    <property type="protein sequence ID" value="TraesWEE_scaffold_014107_01G000100.1"/>
    <property type="gene ID" value="TraesWEE_scaffold_014107_01G000100"/>
</dbReference>
<name>A0A3B6B8D0_WHEAT</name>
<keyword evidence="3" id="KW-1185">Reference proteome</keyword>
<dbReference type="AlphaFoldDB" id="A0A3B6B8D0"/>
<organism evidence="2">
    <name type="scientific">Triticum aestivum</name>
    <name type="common">Wheat</name>
    <dbReference type="NCBI Taxonomy" id="4565"/>
    <lineage>
        <taxon>Eukaryota</taxon>
        <taxon>Viridiplantae</taxon>
        <taxon>Streptophyta</taxon>
        <taxon>Embryophyta</taxon>
        <taxon>Tracheophyta</taxon>
        <taxon>Spermatophyta</taxon>
        <taxon>Magnoliopsida</taxon>
        <taxon>Liliopsida</taxon>
        <taxon>Poales</taxon>
        <taxon>Poaceae</taxon>
        <taxon>BOP clade</taxon>
        <taxon>Pooideae</taxon>
        <taxon>Triticodae</taxon>
        <taxon>Triticeae</taxon>
        <taxon>Triticinae</taxon>
        <taxon>Triticum</taxon>
    </lineage>
</organism>
<evidence type="ECO:0000256" key="1">
    <source>
        <dbReference type="SAM" id="Phobius"/>
    </source>
</evidence>
<dbReference type="GO" id="GO:0008081">
    <property type="term" value="F:phosphoric diester hydrolase activity"/>
    <property type="evidence" value="ECO:0000318"/>
    <property type="project" value="GO_Central"/>
</dbReference>